<protein>
    <submittedName>
        <fullName evidence="2">Uncharacterized protein</fullName>
    </submittedName>
</protein>
<sequence length="213" mass="23023">MATGSLCNSNLPFFLYGAEASQQNLAPLGEHFIHADPSCSRNHEPENEAANNQGSVVTSFSSEASLLLPTSDYRRRCFPPPPPSLSLRRARKGRCRCSRPANHPFATPSLDDPLLLLALGDTAPSCTTIVASQPQQTRALFPIAPPLLPLLSASDHHRRCCFPTNTTPPPPHPFSIGIHNSHRLPPQQEKKKSGEAGQPQPPQSPQSSVPLLP</sequence>
<dbReference type="AlphaFoldDB" id="A0A4S8IQ30"/>
<comment type="caution">
    <text evidence="2">The sequence shown here is derived from an EMBL/GenBank/DDBJ whole genome shotgun (WGS) entry which is preliminary data.</text>
</comment>
<evidence type="ECO:0000256" key="1">
    <source>
        <dbReference type="SAM" id="MobiDB-lite"/>
    </source>
</evidence>
<accession>A0A4S8IQ30</accession>
<gene>
    <name evidence="2" type="ORF">C4D60_Mb06t23270</name>
</gene>
<reference evidence="2 3" key="1">
    <citation type="journal article" date="2019" name="Nat. Plants">
        <title>Genome sequencing of Musa balbisiana reveals subgenome evolution and function divergence in polyploid bananas.</title>
        <authorList>
            <person name="Yao X."/>
        </authorList>
    </citation>
    <scope>NUCLEOTIDE SEQUENCE [LARGE SCALE GENOMIC DNA]</scope>
    <source>
        <strain evidence="3">cv. DH-PKW</strain>
        <tissue evidence="2">Leaves</tissue>
    </source>
</reference>
<keyword evidence="3" id="KW-1185">Reference proteome</keyword>
<evidence type="ECO:0000313" key="2">
    <source>
        <dbReference type="EMBL" id="THU50718.1"/>
    </source>
</evidence>
<proteinExistence type="predicted"/>
<organism evidence="2 3">
    <name type="scientific">Musa balbisiana</name>
    <name type="common">Banana</name>
    <dbReference type="NCBI Taxonomy" id="52838"/>
    <lineage>
        <taxon>Eukaryota</taxon>
        <taxon>Viridiplantae</taxon>
        <taxon>Streptophyta</taxon>
        <taxon>Embryophyta</taxon>
        <taxon>Tracheophyta</taxon>
        <taxon>Spermatophyta</taxon>
        <taxon>Magnoliopsida</taxon>
        <taxon>Liliopsida</taxon>
        <taxon>Zingiberales</taxon>
        <taxon>Musaceae</taxon>
        <taxon>Musa</taxon>
    </lineage>
</organism>
<evidence type="ECO:0000313" key="3">
    <source>
        <dbReference type="Proteomes" id="UP000317650"/>
    </source>
</evidence>
<dbReference type="Proteomes" id="UP000317650">
    <property type="component" value="Chromosome 6"/>
</dbReference>
<dbReference type="EMBL" id="PYDT01000009">
    <property type="protein sequence ID" value="THU50718.1"/>
    <property type="molecule type" value="Genomic_DNA"/>
</dbReference>
<name>A0A4S8IQ30_MUSBA</name>
<feature type="region of interest" description="Disordered" evidence="1">
    <location>
        <begin position="163"/>
        <end position="213"/>
    </location>
</feature>